<evidence type="ECO:0000256" key="3">
    <source>
        <dbReference type="ARBA" id="ARBA00022490"/>
    </source>
</evidence>
<dbReference type="GO" id="GO:0008776">
    <property type="term" value="F:acetate kinase activity"/>
    <property type="evidence" value="ECO:0007669"/>
    <property type="project" value="TreeGrafter"/>
</dbReference>
<dbReference type="GO" id="GO:0005524">
    <property type="term" value="F:ATP binding"/>
    <property type="evidence" value="ECO:0007669"/>
    <property type="project" value="UniProtKB-KW"/>
</dbReference>
<keyword evidence="6 8" id="KW-0418">Kinase</keyword>
<organism evidence="8 9">
    <name type="scientific">Agathobacter rectalis</name>
    <dbReference type="NCBI Taxonomy" id="39491"/>
    <lineage>
        <taxon>Bacteria</taxon>
        <taxon>Bacillati</taxon>
        <taxon>Bacillota</taxon>
        <taxon>Clostridia</taxon>
        <taxon>Lachnospirales</taxon>
        <taxon>Lachnospiraceae</taxon>
        <taxon>Agathobacter</taxon>
    </lineage>
</organism>
<gene>
    <name evidence="8" type="ORF">LK487_17870</name>
</gene>
<comment type="similarity">
    <text evidence="1">Belongs to the acetokinase family.</text>
</comment>
<evidence type="ECO:0000256" key="1">
    <source>
        <dbReference type="ARBA" id="ARBA00008748"/>
    </source>
</evidence>
<feature type="non-terminal residue" evidence="8">
    <location>
        <position position="89"/>
    </location>
</feature>
<proteinExistence type="inferred from homology"/>
<dbReference type="InterPro" id="IPR000890">
    <property type="entry name" value="Aliphatic_acid_kin_short-chain"/>
</dbReference>
<dbReference type="InterPro" id="IPR043129">
    <property type="entry name" value="ATPase_NBD"/>
</dbReference>
<keyword evidence="5" id="KW-0547">Nucleotide-binding</keyword>
<dbReference type="SUPFAM" id="SSF53067">
    <property type="entry name" value="Actin-like ATPase domain"/>
    <property type="match status" value="1"/>
</dbReference>
<dbReference type="Pfam" id="PF00871">
    <property type="entry name" value="Acetate_kinase"/>
    <property type="match status" value="1"/>
</dbReference>
<protein>
    <recommendedName>
        <fullName evidence="2">butyrate kinase</fullName>
        <ecNumber evidence="2">2.7.2.7</ecNumber>
    </recommendedName>
</protein>
<keyword evidence="3" id="KW-0963">Cytoplasm</keyword>
<keyword evidence="7" id="KW-0067">ATP-binding</keyword>
<sequence>LKQIVLHIGNGASASAEVSGNPVETSMGMTPLEGLMMGGRTGDIDPAVVFHLIRNAHMNVDELDALFNKRSGMMGMTGFGDLREVHRLV</sequence>
<dbReference type="EMBL" id="JAJFBX010000224">
    <property type="protein sequence ID" value="MCC2748843.1"/>
    <property type="molecule type" value="Genomic_DNA"/>
</dbReference>
<accession>A0AAW4WXC3</accession>
<evidence type="ECO:0000256" key="5">
    <source>
        <dbReference type="ARBA" id="ARBA00022741"/>
    </source>
</evidence>
<keyword evidence="4" id="KW-0808">Transferase</keyword>
<evidence type="ECO:0000313" key="8">
    <source>
        <dbReference type="EMBL" id="MCC2748843.1"/>
    </source>
</evidence>
<dbReference type="InterPro" id="IPR023865">
    <property type="entry name" value="Aliphatic_acid_kinase_CS"/>
</dbReference>
<dbReference type="GO" id="GO:0047761">
    <property type="term" value="F:butyrate kinase activity"/>
    <property type="evidence" value="ECO:0007669"/>
    <property type="project" value="UniProtKB-EC"/>
</dbReference>
<dbReference type="AlphaFoldDB" id="A0AAW4WXC3"/>
<dbReference type="Proteomes" id="UP001197847">
    <property type="component" value="Unassembled WGS sequence"/>
</dbReference>
<evidence type="ECO:0000313" key="9">
    <source>
        <dbReference type="Proteomes" id="UP001197847"/>
    </source>
</evidence>
<feature type="non-terminal residue" evidence="8">
    <location>
        <position position="1"/>
    </location>
</feature>
<dbReference type="PANTHER" id="PTHR21060">
    <property type="entry name" value="ACETATE KINASE"/>
    <property type="match status" value="1"/>
</dbReference>
<evidence type="ECO:0000256" key="4">
    <source>
        <dbReference type="ARBA" id="ARBA00022679"/>
    </source>
</evidence>
<evidence type="ECO:0000256" key="2">
    <source>
        <dbReference type="ARBA" id="ARBA00013069"/>
    </source>
</evidence>
<evidence type="ECO:0000256" key="7">
    <source>
        <dbReference type="ARBA" id="ARBA00022840"/>
    </source>
</evidence>
<evidence type="ECO:0000256" key="6">
    <source>
        <dbReference type="ARBA" id="ARBA00022777"/>
    </source>
</evidence>
<dbReference type="PANTHER" id="PTHR21060:SF15">
    <property type="entry name" value="ACETATE KINASE-RELATED"/>
    <property type="match status" value="1"/>
</dbReference>
<reference evidence="8" key="1">
    <citation type="submission" date="2021-10" db="EMBL/GenBank/DDBJ databases">
        <title>Collection of gut derived symbiotic bacterial strains cultured from healthy donors.</title>
        <authorList>
            <person name="Lin H."/>
            <person name="Littmann E."/>
            <person name="Claire K."/>
            <person name="Pamer E."/>
        </authorList>
    </citation>
    <scope>NUCLEOTIDE SEQUENCE</scope>
    <source>
        <strain evidence="8">MSK.22.92</strain>
    </source>
</reference>
<name>A0AAW4WXC3_9FIRM</name>
<dbReference type="EC" id="2.7.2.7" evidence="2"/>
<comment type="caution">
    <text evidence="8">The sequence shown here is derived from an EMBL/GenBank/DDBJ whole genome shotgun (WGS) entry which is preliminary data.</text>
</comment>
<dbReference type="Gene3D" id="3.30.420.40">
    <property type="match status" value="1"/>
</dbReference>
<dbReference type="GO" id="GO:0006083">
    <property type="term" value="P:acetate metabolic process"/>
    <property type="evidence" value="ECO:0007669"/>
    <property type="project" value="TreeGrafter"/>
</dbReference>
<dbReference type="PROSITE" id="PS01076">
    <property type="entry name" value="ACETATE_KINASE_2"/>
    <property type="match status" value="1"/>
</dbReference>